<organism evidence="5 6">
    <name type="scientific">Simplicispira suum</name>
    <dbReference type="NCBI Taxonomy" id="2109915"/>
    <lineage>
        <taxon>Bacteria</taxon>
        <taxon>Pseudomonadati</taxon>
        <taxon>Pseudomonadota</taxon>
        <taxon>Betaproteobacteria</taxon>
        <taxon>Burkholderiales</taxon>
        <taxon>Comamonadaceae</taxon>
        <taxon>Simplicispira</taxon>
    </lineage>
</organism>
<dbReference type="Proteomes" id="UP000239326">
    <property type="component" value="Chromosome"/>
</dbReference>
<evidence type="ECO:0000313" key="6">
    <source>
        <dbReference type="Proteomes" id="UP000239326"/>
    </source>
</evidence>
<evidence type="ECO:0000256" key="1">
    <source>
        <dbReference type="SAM" id="MobiDB-lite"/>
    </source>
</evidence>
<dbReference type="AlphaFoldDB" id="A0A2S0N3S9"/>
<evidence type="ECO:0000259" key="3">
    <source>
        <dbReference type="Pfam" id="PF00462"/>
    </source>
</evidence>
<reference evidence="5 6" key="1">
    <citation type="submission" date="2018-03" db="EMBL/GenBank/DDBJ databases">
        <title>Genome sequencing of Simplicispira sp.</title>
        <authorList>
            <person name="Kim S.-J."/>
            <person name="Heo J."/>
            <person name="Kwon S.-W."/>
        </authorList>
    </citation>
    <scope>NUCLEOTIDE SEQUENCE [LARGE SCALE GENOMIC DNA]</scope>
    <source>
        <strain evidence="5 6">SC1-8</strain>
    </source>
</reference>
<dbReference type="OrthoDB" id="8794394at2"/>
<keyword evidence="2" id="KW-0732">Signal</keyword>
<dbReference type="CDD" id="cd02976">
    <property type="entry name" value="NrdH"/>
    <property type="match status" value="1"/>
</dbReference>
<evidence type="ECO:0000259" key="4">
    <source>
        <dbReference type="Pfam" id="PF13511"/>
    </source>
</evidence>
<dbReference type="RefSeq" id="WP_106447780.1">
    <property type="nucleotide sequence ID" value="NZ_CP027669.1"/>
</dbReference>
<dbReference type="InterPro" id="IPR036249">
    <property type="entry name" value="Thioredoxin-like_sf"/>
</dbReference>
<feature type="domain" description="Glutaredoxin" evidence="3">
    <location>
        <begin position="85"/>
        <end position="134"/>
    </location>
</feature>
<name>A0A2S0N3S9_9BURK</name>
<sequence>MTTSRTVRHALALVLGLAGITALTVAQAQTVYRIVGPDGKVTFSDRAPEKAAPGERSSAVSVPGGGTNNSALPFELRQVTQRFPVTLYAGAQCAPCDSARSMLVTRGIPFTERTVASNEDLDALKKLSGGTNLPFGTIGGQQLVGYSETEWAQYLDAAGYPKQSQLPRNYQRSAATPLVAVKAAQPTEAPASKPEARRRVAPAAAPSGPTPSNPAGIKF</sequence>
<dbReference type="InterPro" id="IPR025392">
    <property type="entry name" value="DUF4124"/>
</dbReference>
<evidence type="ECO:0000256" key="2">
    <source>
        <dbReference type="SAM" id="SignalP"/>
    </source>
</evidence>
<feature type="signal peptide" evidence="2">
    <location>
        <begin position="1"/>
        <end position="28"/>
    </location>
</feature>
<dbReference type="KEGG" id="simp:C6571_17215"/>
<dbReference type="PROSITE" id="PS51354">
    <property type="entry name" value="GLUTAREDOXIN_2"/>
    <property type="match status" value="1"/>
</dbReference>
<dbReference type="Pfam" id="PF13511">
    <property type="entry name" value="DUF4124"/>
    <property type="match status" value="1"/>
</dbReference>
<feature type="region of interest" description="Disordered" evidence="1">
    <location>
        <begin position="182"/>
        <end position="219"/>
    </location>
</feature>
<dbReference type="SUPFAM" id="SSF52833">
    <property type="entry name" value="Thioredoxin-like"/>
    <property type="match status" value="1"/>
</dbReference>
<gene>
    <name evidence="5" type="ORF">C6571_17215</name>
</gene>
<feature type="chain" id="PRO_5015584904" evidence="2">
    <location>
        <begin position="29"/>
        <end position="219"/>
    </location>
</feature>
<accession>A0A2S0N3S9</accession>
<feature type="region of interest" description="Disordered" evidence="1">
    <location>
        <begin position="43"/>
        <end position="66"/>
    </location>
</feature>
<proteinExistence type="predicted"/>
<evidence type="ECO:0000313" key="5">
    <source>
        <dbReference type="EMBL" id="AVO42805.1"/>
    </source>
</evidence>
<feature type="domain" description="DUF4124" evidence="4">
    <location>
        <begin position="22"/>
        <end position="55"/>
    </location>
</feature>
<protein>
    <submittedName>
        <fullName evidence="5">NrdH-redoxin</fullName>
    </submittedName>
</protein>
<dbReference type="Pfam" id="PF00462">
    <property type="entry name" value="Glutaredoxin"/>
    <property type="match status" value="1"/>
</dbReference>
<dbReference type="InterPro" id="IPR002109">
    <property type="entry name" value="Glutaredoxin"/>
</dbReference>
<keyword evidence="6" id="KW-1185">Reference proteome</keyword>
<dbReference type="EMBL" id="CP027669">
    <property type="protein sequence ID" value="AVO42805.1"/>
    <property type="molecule type" value="Genomic_DNA"/>
</dbReference>
<dbReference type="Gene3D" id="3.40.30.10">
    <property type="entry name" value="Glutaredoxin"/>
    <property type="match status" value="1"/>
</dbReference>